<dbReference type="OrthoDB" id="9814063at2"/>
<dbReference type="SUPFAM" id="SSF46626">
    <property type="entry name" value="Cytochrome c"/>
    <property type="match status" value="1"/>
</dbReference>
<dbReference type="InterPro" id="IPR002324">
    <property type="entry name" value="Cyt_c_ID"/>
</dbReference>
<dbReference type="PROSITE" id="PS51007">
    <property type="entry name" value="CYTC"/>
    <property type="match status" value="1"/>
</dbReference>
<feature type="binding site" description="covalent" evidence="6">
    <location>
        <position position="56"/>
    </location>
    <ligand>
        <name>heme c</name>
        <dbReference type="ChEBI" id="CHEBI:61717"/>
    </ligand>
</feature>
<dbReference type="PRINTS" id="PR00606">
    <property type="entry name" value="CYTCHROMECID"/>
</dbReference>
<feature type="compositionally biased region" description="Low complexity" evidence="7">
    <location>
        <begin position="29"/>
        <end position="40"/>
    </location>
</feature>
<dbReference type="GO" id="GO:0005506">
    <property type="term" value="F:iron ion binding"/>
    <property type="evidence" value="ECO:0007669"/>
    <property type="project" value="InterPro"/>
</dbReference>
<dbReference type="InterPro" id="IPR036909">
    <property type="entry name" value="Cyt_c-like_dom_sf"/>
</dbReference>
<dbReference type="GO" id="GO:0009055">
    <property type="term" value="F:electron transfer activity"/>
    <property type="evidence" value="ECO:0007669"/>
    <property type="project" value="InterPro"/>
</dbReference>
<keyword evidence="1" id="KW-0813">Transport</keyword>
<comment type="PTM">
    <text evidence="6">Binds 1 heme c group covalently per subunit.</text>
</comment>
<keyword evidence="10" id="KW-1185">Reference proteome</keyword>
<gene>
    <name evidence="9" type="ORF">FPE01S_03_02620</name>
</gene>
<dbReference type="GO" id="GO:0020037">
    <property type="term" value="F:heme binding"/>
    <property type="evidence" value="ECO:0007669"/>
    <property type="project" value="InterPro"/>
</dbReference>
<dbReference type="Proteomes" id="UP000033121">
    <property type="component" value="Unassembled WGS sequence"/>
</dbReference>
<sequence length="129" mass="13381">MKKYVLLAGISAFAIACGSGGSEKTGTDSASAAKTEQPAAAPADDKAIELIAANDCLTCHKVNEKAIGPSYTDVAKKYEASDAVVHDLSSKIIKGGSGVWGTVPMTPHPQLSEADAQTMVKYILTLKNQ</sequence>
<evidence type="ECO:0000256" key="2">
    <source>
        <dbReference type="ARBA" id="ARBA00022617"/>
    </source>
</evidence>
<organism evidence="9 10">
    <name type="scientific">Flavihumibacter petaseus NBRC 106054</name>
    <dbReference type="NCBI Taxonomy" id="1220578"/>
    <lineage>
        <taxon>Bacteria</taxon>
        <taxon>Pseudomonadati</taxon>
        <taxon>Bacteroidota</taxon>
        <taxon>Chitinophagia</taxon>
        <taxon>Chitinophagales</taxon>
        <taxon>Chitinophagaceae</taxon>
        <taxon>Flavihumibacter</taxon>
    </lineage>
</organism>
<dbReference type="AlphaFoldDB" id="A0A0E9N314"/>
<evidence type="ECO:0000256" key="3">
    <source>
        <dbReference type="ARBA" id="ARBA00022723"/>
    </source>
</evidence>
<evidence type="ECO:0000256" key="1">
    <source>
        <dbReference type="ARBA" id="ARBA00022448"/>
    </source>
</evidence>
<accession>A0A0E9N314</accession>
<evidence type="ECO:0000256" key="5">
    <source>
        <dbReference type="ARBA" id="ARBA00023004"/>
    </source>
</evidence>
<reference evidence="9 10" key="1">
    <citation type="submission" date="2015-04" db="EMBL/GenBank/DDBJ databases">
        <title>Whole genome shotgun sequence of Flavihumibacter petaseus NBRC 106054.</title>
        <authorList>
            <person name="Miyazawa S."/>
            <person name="Hosoyama A."/>
            <person name="Hashimoto M."/>
            <person name="Noguchi M."/>
            <person name="Tsuchikane K."/>
            <person name="Ohji S."/>
            <person name="Yamazoe A."/>
            <person name="Ichikawa N."/>
            <person name="Kimura A."/>
            <person name="Fujita N."/>
        </authorList>
    </citation>
    <scope>NUCLEOTIDE SEQUENCE [LARGE SCALE GENOMIC DNA]</scope>
    <source>
        <strain evidence="9 10">NBRC 106054</strain>
    </source>
</reference>
<dbReference type="InterPro" id="IPR009056">
    <property type="entry name" value="Cyt_c-like_dom"/>
</dbReference>
<evidence type="ECO:0000256" key="4">
    <source>
        <dbReference type="ARBA" id="ARBA00022982"/>
    </source>
</evidence>
<dbReference type="Gene3D" id="1.10.760.10">
    <property type="entry name" value="Cytochrome c-like domain"/>
    <property type="match status" value="1"/>
</dbReference>
<feature type="domain" description="Cytochrome c" evidence="8">
    <location>
        <begin position="43"/>
        <end position="127"/>
    </location>
</feature>
<dbReference type="STRING" id="1220578.FPE01S_03_02620"/>
<keyword evidence="2 6" id="KW-0349">Heme</keyword>
<evidence type="ECO:0000259" key="8">
    <source>
        <dbReference type="PROSITE" id="PS51007"/>
    </source>
</evidence>
<dbReference type="EMBL" id="BBWV01000003">
    <property type="protein sequence ID" value="GAO44224.1"/>
    <property type="molecule type" value="Genomic_DNA"/>
</dbReference>
<keyword evidence="3 6" id="KW-0479">Metal-binding</keyword>
<evidence type="ECO:0000313" key="9">
    <source>
        <dbReference type="EMBL" id="GAO44224.1"/>
    </source>
</evidence>
<dbReference type="PROSITE" id="PS51257">
    <property type="entry name" value="PROKAR_LIPOPROTEIN"/>
    <property type="match status" value="1"/>
</dbReference>
<protein>
    <submittedName>
        <fullName evidence="9">Putative cytochrome c</fullName>
    </submittedName>
</protein>
<feature type="region of interest" description="Disordered" evidence="7">
    <location>
        <begin position="20"/>
        <end position="40"/>
    </location>
</feature>
<evidence type="ECO:0000313" key="10">
    <source>
        <dbReference type="Proteomes" id="UP000033121"/>
    </source>
</evidence>
<name>A0A0E9N314_9BACT</name>
<evidence type="ECO:0000256" key="7">
    <source>
        <dbReference type="SAM" id="MobiDB-lite"/>
    </source>
</evidence>
<proteinExistence type="predicted"/>
<dbReference type="RefSeq" id="WP_046370180.1">
    <property type="nucleotide sequence ID" value="NZ_BBWV01000003.1"/>
</dbReference>
<keyword evidence="5 6" id="KW-0408">Iron</keyword>
<feature type="binding site" description="covalent" evidence="6">
    <location>
        <position position="105"/>
    </location>
    <ligand>
        <name>heme c</name>
        <dbReference type="ChEBI" id="CHEBI:61717"/>
    </ligand>
</feature>
<keyword evidence="4" id="KW-0249">Electron transport</keyword>
<dbReference type="Pfam" id="PF00034">
    <property type="entry name" value="Cytochrom_C"/>
    <property type="match status" value="1"/>
</dbReference>
<feature type="binding site" description="covalent" evidence="6">
    <location>
        <position position="60"/>
    </location>
    <ligand>
        <name>heme c</name>
        <dbReference type="ChEBI" id="CHEBI:61717"/>
    </ligand>
</feature>
<comment type="caution">
    <text evidence="9">The sequence shown here is derived from an EMBL/GenBank/DDBJ whole genome shotgun (WGS) entry which is preliminary data.</text>
</comment>
<evidence type="ECO:0000256" key="6">
    <source>
        <dbReference type="PIRSR" id="PIRSR602324-1"/>
    </source>
</evidence>